<keyword evidence="1" id="KW-1133">Transmembrane helix</keyword>
<protein>
    <submittedName>
        <fullName evidence="2">Uncharacterized protein</fullName>
    </submittedName>
</protein>
<name>A0A1H7M295_9GAMM</name>
<dbReference type="Proteomes" id="UP000199297">
    <property type="component" value="Unassembled WGS sequence"/>
</dbReference>
<keyword evidence="1" id="KW-0472">Membrane</keyword>
<evidence type="ECO:0000313" key="2">
    <source>
        <dbReference type="EMBL" id="SEL05219.1"/>
    </source>
</evidence>
<dbReference type="EMBL" id="FOBI01000005">
    <property type="protein sequence ID" value="SEL05219.1"/>
    <property type="molecule type" value="Genomic_DNA"/>
</dbReference>
<reference evidence="3" key="1">
    <citation type="submission" date="2016-10" db="EMBL/GenBank/DDBJ databases">
        <authorList>
            <person name="Varghese N."/>
            <person name="Submissions S."/>
        </authorList>
    </citation>
    <scope>NUCLEOTIDE SEQUENCE [LARGE SCALE GENOMIC DNA]</scope>
    <source>
        <strain evidence="3">CGMCC 1.9127</strain>
    </source>
</reference>
<dbReference type="STRING" id="641665.GCA_002104455_03113"/>
<evidence type="ECO:0000313" key="3">
    <source>
        <dbReference type="Proteomes" id="UP000199297"/>
    </source>
</evidence>
<keyword evidence="1" id="KW-0812">Transmembrane</keyword>
<dbReference type="AlphaFoldDB" id="A0A1H7M295"/>
<sequence length="41" mass="4526">MALTLRIDKPIAELALAADLPLSLIMLQVAVNRVRRPKRAS</sequence>
<accession>A0A1H7M295</accession>
<feature type="transmembrane region" description="Helical" evidence="1">
    <location>
        <begin position="12"/>
        <end position="31"/>
    </location>
</feature>
<gene>
    <name evidence="2" type="ORF">SAMN05216262_10562</name>
</gene>
<organism evidence="2 3">
    <name type="scientific">Colwellia chukchiensis</name>
    <dbReference type="NCBI Taxonomy" id="641665"/>
    <lineage>
        <taxon>Bacteria</taxon>
        <taxon>Pseudomonadati</taxon>
        <taxon>Pseudomonadota</taxon>
        <taxon>Gammaproteobacteria</taxon>
        <taxon>Alteromonadales</taxon>
        <taxon>Colwelliaceae</taxon>
        <taxon>Colwellia</taxon>
    </lineage>
</organism>
<proteinExistence type="predicted"/>
<evidence type="ECO:0000256" key="1">
    <source>
        <dbReference type="SAM" id="Phobius"/>
    </source>
</evidence>
<keyword evidence="3" id="KW-1185">Reference proteome</keyword>